<sequence>MGRCRCSGYVVFGEHAAPKAGAETLRCRQCGHVWRDNGERCVVGLASDTLVAWCPKCGRALEG</sequence>
<accession>A0A0F8ZBQ7</accession>
<organism evidence="1">
    <name type="scientific">marine sediment metagenome</name>
    <dbReference type="NCBI Taxonomy" id="412755"/>
    <lineage>
        <taxon>unclassified sequences</taxon>
        <taxon>metagenomes</taxon>
        <taxon>ecological metagenomes</taxon>
    </lineage>
</organism>
<evidence type="ECO:0000313" key="1">
    <source>
        <dbReference type="EMBL" id="KKK91257.1"/>
    </source>
</evidence>
<dbReference type="AlphaFoldDB" id="A0A0F8ZBQ7"/>
<comment type="caution">
    <text evidence="1">The sequence shown here is derived from an EMBL/GenBank/DDBJ whole genome shotgun (WGS) entry which is preliminary data.</text>
</comment>
<dbReference type="EMBL" id="LAZR01048734">
    <property type="protein sequence ID" value="KKK91257.1"/>
    <property type="molecule type" value="Genomic_DNA"/>
</dbReference>
<gene>
    <name evidence="1" type="ORF">LCGC14_2714780</name>
</gene>
<proteinExistence type="predicted"/>
<reference evidence="1" key="1">
    <citation type="journal article" date="2015" name="Nature">
        <title>Complex archaea that bridge the gap between prokaryotes and eukaryotes.</title>
        <authorList>
            <person name="Spang A."/>
            <person name="Saw J.H."/>
            <person name="Jorgensen S.L."/>
            <person name="Zaremba-Niedzwiedzka K."/>
            <person name="Martijn J."/>
            <person name="Lind A.E."/>
            <person name="van Eijk R."/>
            <person name="Schleper C."/>
            <person name="Guy L."/>
            <person name="Ettema T.J."/>
        </authorList>
    </citation>
    <scope>NUCLEOTIDE SEQUENCE</scope>
</reference>
<protein>
    <submittedName>
        <fullName evidence="1">Uncharacterized protein</fullName>
    </submittedName>
</protein>
<name>A0A0F8ZBQ7_9ZZZZ</name>